<organism evidence="2 3">
    <name type="scientific">Hydrogenophaga palleronii</name>
    <dbReference type="NCBI Taxonomy" id="65655"/>
    <lineage>
        <taxon>Bacteria</taxon>
        <taxon>Pseudomonadati</taxon>
        <taxon>Pseudomonadota</taxon>
        <taxon>Betaproteobacteria</taxon>
        <taxon>Burkholderiales</taxon>
        <taxon>Comamonadaceae</taxon>
        <taxon>Hydrogenophaga</taxon>
    </lineage>
</organism>
<evidence type="ECO:0000259" key="1">
    <source>
        <dbReference type="Pfam" id="PF09361"/>
    </source>
</evidence>
<dbReference type="Proteomes" id="UP001265700">
    <property type="component" value="Unassembled WGS sequence"/>
</dbReference>
<dbReference type="Pfam" id="PF09361">
    <property type="entry name" value="Phasin_2"/>
    <property type="match status" value="1"/>
</dbReference>
<proteinExistence type="predicted"/>
<keyword evidence="3" id="KW-1185">Reference proteome</keyword>
<dbReference type="InterPro" id="IPR018968">
    <property type="entry name" value="Phasin"/>
</dbReference>
<sequence>MNNPAEHIMATNKANLEALEGAAKKAYTGVEKLVELNMAASKAALGESFSFAQAVMSAKSPQEFMSVQAAFFQPLAEKSAAYFQHVQSIATEGSADFTQQIEAQLADAQKAIGASVDQMVKSAPAGSEAAMAAFQSALSNSQKAIESAQATIKKASATAQANFATASKQATDMAKKASKAA</sequence>
<dbReference type="RefSeq" id="WP_310312816.1">
    <property type="nucleotide sequence ID" value="NZ_JAVDWU010000002.1"/>
</dbReference>
<comment type="caution">
    <text evidence="2">The sequence shown here is derived from an EMBL/GenBank/DDBJ whole genome shotgun (WGS) entry which is preliminary data.</text>
</comment>
<accession>A0ABU1WIV4</accession>
<evidence type="ECO:0000313" key="3">
    <source>
        <dbReference type="Proteomes" id="UP001265700"/>
    </source>
</evidence>
<dbReference type="EMBL" id="JAVDWU010000002">
    <property type="protein sequence ID" value="MDR7149205.1"/>
    <property type="molecule type" value="Genomic_DNA"/>
</dbReference>
<gene>
    <name evidence="2" type="ORF">J2W49_001154</name>
</gene>
<reference evidence="2 3" key="1">
    <citation type="submission" date="2023-07" db="EMBL/GenBank/DDBJ databases">
        <title>Sorghum-associated microbial communities from plants grown in Nebraska, USA.</title>
        <authorList>
            <person name="Schachtman D."/>
        </authorList>
    </citation>
    <scope>NUCLEOTIDE SEQUENCE [LARGE SCALE GENOMIC DNA]</scope>
    <source>
        <strain evidence="2 3">4249</strain>
    </source>
</reference>
<name>A0ABU1WIV4_9BURK</name>
<dbReference type="NCBIfam" id="TIGR01841">
    <property type="entry name" value="phasin"/>
    <property type="match status" value="1"/>
</dbReference>
<evidence type="ECO:0000313" key="2">
    <source>
        <dbReference type="EMBL" id="MDR7149205.1"/>
    </source>
</evidence>
<protein>
    <submittedName>
        <fullName evidence="2">Phasin family protein</fullName>
    </submittedName>
</protein>
<feature type="domain" description="Phasin" evidence="1">
    <location>
        <begin position="6"/>
        <end position="104"/>
    </location>
</feature>
<dbReference type="InterPro" id="IPR010127">
    <property type="entry name" value="Phasin_subfam-1"/>
</dbReference>